<proteinExistence type="inferred from homology"/>
<evidence type="ECO:0000256" key="2">
    <source>
        <dbReference type="HAMAP-Rule" id="MF_00984"/>
    </source>
</evidence>
<dbReference type="PANTHER" id="PTHR10302">
    <property type="entry name" value="SINGLE-STRANDED DNA-BINDING PROTEIN"/>
    <property type="match status" value="1"/>
</dbReference>
<dbReference type="HAMAP" id="MF_00984">
    <property type="entry name" value="SSB"/>
    <property type="match status" value="1"/>
</dbReference>
<dbReference type="GO" id="GO:0006260">
    <property type="term" value="P:DNA replication"/>
    <property type="evidence" value="ECO:0007669"/>
    <property type="project" value="InterPro"/>
</dbReference>
<evidence type="ECO:0000256" key="3">
    <source>
        <dbReference type="PIRNR" id="PIRNR002070"/>
    </source>
</evidence>
<keyword evidence="1 2" id="KW-0238">DNA-binding</keyword>
<protein>
    <recommendedName>
        <fullName evidence="2 3">Single-stranded DNA-binding protein</fullName>
        <shortName evidence="2">SSB</shortName>
    </recommendedName>
</protein>
<sequence>MNTLRNTVSLIGRLGADPAITQFGDKNSLARFSLATNEAYKDKKGEWVENTTWHNVVAWGKTAELCKQLLKKGSEIVLEGKLVNDSYETKEGEKRYKTEITLREFMVLNRDKDADKKSKA</sequence>
<dbReference type="CDD" id="cd04496">
    <property type="entry name" value="SSB_OBF"/>
    <property type="match status" value="1"/>
</dbReference>
<comment type="caution">
    <text evidence="4">The sequence shown here is derived from an EMBL/GenBank/DDBJ whole genome shotgun (WGS) entry which is preliminary data.</text>
</comment>
<evidence type="ECO:0000256" key="1">
    <source>
        <dbReference type="ARBA" id="ARBA00023125"/>
    </source>
</evidence>
<dbReference type="InterPro" id="IPR000424">
    <property type="entry name" value="Primosome_PriB/ssb"/>
</dbReference>
<dbReference type="OrthoDB" id="9809878at2"/>
<dbReference type="AlphaFoldDB" id="A0A2I0R6D4"/>
<dbReference type="SUPFAM" id="SSF50249">
    <property type="entry name" value="Nucleic acid-binding proteins"/>
    <property type="match status" value="1"/>
</dbReference>
<gene>
    <name evidence="4" type="ORF">CW751_02005</name>
</gene>
<dbReference type="PIRSF" id="PIRSF002070">
    <property type="entry name" value="SSB"/>
    <property type="match status" value="1"/>
</dbReference>
<evidence type="ECO:0000313" key="5">
    <source>
        <dbReference type="Proteomes" id="UP000236654"/>
    </source>
</evidence>
<dbReference type="EMBL" id="PJNI01000001">
    <property type="protein sequence ID" value="PKR82135.1"/>
    <property type="molecule type" value="Genomic_DNA"/>
</dbReference>
<comment type="subunit">
    <text evidence="2">Homotetramer.</text>
</comment>
<accession>A0A2I0R6D4</accession>
<dbReference type="Gene3D" id="2.40.50.140">
    <property type="entry name" value="Nucleic acid-binding proteins"/>
    <property type="match status" value="1"/>
</dbReference>
<reference evidence="4 5" key="1">
    <citation type="submission" date="2017-12" db="EMBL/GenBank/DDBJ databases">
        <title>The draft genome sequence of Brumimicrobium saltpan LHR20.</title>
        <authorList>
            <person name="Do Z.-J."/>
            <person name="Luo H.-R."/>
        </authorList>
    </citation>
    <scope>NUCLEOTIDE SEQUENCE [LARGE SCALE GENOMIC DNA]</scope>
    <source>
        <strain evidence="4 5">LHR20</strain>
    </source>
</reference>
<evidence type="ECO:0000313" key="4">
    <source>
        <dbReference type="EMBL" id="PKR82135.1"/>
    </source>
</evidence>
<dbReference type="Proteomes" id="UP000236654">
    <property type="component" value="Unassembled WGS sequence"/>
</dbReference>
<dbReference type="NCBIfam" id="TIGR00621">
    <property type="entry name" value="ssb"/>
    <property type="match status" value="1"/>
</dbReference>
<dbReference type="PANTHER" id="PTHR10302:SF0">
    <property type="entry name" value="SINGLE-STRANDED DNA-BINDING PROTEIN, MITOCHONDRIAL"/>
    <property type="match status" value="1"/>
</dbReference>
<dbReference type="Pfam" id="PF00436">
    <property type="entry name" value="SSB"/>
    <property type="match status" value="1"/>
</dbReference>
<keyword evidence="5" id="KW-1185">Reference proteome</keyword>
<organism evidence="4 5">
    <name type="scientific">Brumimicrobium salinarum</name>
    <dbReference type="NCBI Taxonomy" id="2058658"/>
    <lineage>
        <taxon>Bacteria</taxon>
        <taxon>Pseudomonadati</taxon>
        <taxon>Bacteroidota</taxon>
        <taxon>Flavobacteriia</taxon>
        <taxon>Flavobacteriales</taxon>
        <taxon>Crocinitomicaceae</taxon>
        <taxon>Brumimicrobium</taxon>
    </lineage>
</organism>
<comment type="caution">
    <text evidence="2">Lacks conserved residue(s) required for the propagation of feature annotation.</text>
</comment>
<name>A0A2I0R6D4_9FLAO</name>
<dbReference type="GO" id="GO:0003697">
    <property type="term" value="F:single-stranded DNA binding"/>
    <property type="evidence" value="ECO:0007669"/>
    <property type="project" value="UniProtKB-UniRule"/>
</dbReference>
<dbReference type="PROSITE" id="PS50935">
    <property type="entry name" value="SSB"/>
    <property type="match status" value="1"/>
</dbReference>
<dbReference type="InterPro" id="IPR011344">
    <property type="entry name" value="ssDNA-bd"/>
</dbReference>
<dbReference type="InterPro" id="IPR012340">
    <property type="entry name" value="NA-bd_OB-fold"/>
</dbReference>
<dbReference type="GO" id="GO:0009295">
    <property type="term" value="C:nucleoid"/>
    <property type="evidence" value="ECO:0007669"/>
    <property type="project" value="TreeGrafter"/>
</dbReference>
<dbReference type="RefSeq" id="WP_101333280.1">
    <property type="nucleotide sequence ID" value="NZ_PJNI01000001.1"/>
</dbReference>